<protein>
    <recommendedName>
        <fullName evidence="6">GerMN domain-containing protein</fullName>
    </recommendedName>
</protein>
<comment type="caution">
    <text evidence="4">The sequence shown here is derived from an EMBL/GenBank/DDBJ whole genome shotgun (WGS) entry which is preliminary data.</text>
</comment>
<feature type="signal peptide" evidence="1">
    <location>
        <begin position="1"/>
        <end position="19"/>
    </location>
</feature>
<dbReference type="EMBL" id="JAGIOO010000001">
    <property type="protein sequence ID" value="MBP2472067.1"/>
    <property type="molecule type" value="Genomic_DNA"/>
</dbReference>
<evidence type="ECO:0000313" key="4">
    <source>
        <dbReference type="EMBL" id="MBP2472067.1"/>
    </source>
</evidence>
<dbReference type="InterPro" id="IPR019606">
    <property type="entry name" value="GerMN"/>
</dbReference>
<organism evidence="4 5">
    <name type="scientific">Crossiella equi</name>
    <dbReference type="NCBI Taxonomy" id="130796"/>
    <lineage>
        <taxon>Bacteria</taxon>
        <taxon>Bacillati</taxon>
        <taxon>Actinomycetota</taxon>
        <taxon>Actinomycetes</taxon>
        <taxon>Pseudonocardiales</taxon>
        <taxon>Pseudonocardiaceae</taxon>
        <taxon>Crossiella</taxon>
    </lineage>
</organism>
<sequence length="294" mass="30795">MRLCGLLAGSLLIAVSTLAAGGHQALAASAVPTLVAIRAAHHPGLDRVVLEFTGGLPAERTATFVPQLVSDPTGQPVPLAGDFLLRVRLAAATGHDDQGRSTYGATRRAYALPNVVQVVDAGDANGVLSLGIGLARATSVRLYTLTSPDRVVLDIDSAFRVVDVRVHFLDESRLAAGTPPYTRAVNRPVLPPALARGALHRLFAGPTEAELDQHLRFVGSAATGFARLSVTDGIARVRLTGGCSSGGSTFSVADEIMPTLRQFPSVRWVKVYDPAGATERPDGLVDSIPECLEP</sequence>
<feature type="chain" id="PRO_5046307433" description="GerMN domain-containing protein" evidence="1">
    <location>
        <begin position="20"/>
        <end position="294"/>
    </location>
</feature>
<accession>A0ABS5A755</accession>
<gene>
    <name evidence="4" type="ORF">JOF53_000939</name>
</gene>
<evidence type="ECO:0000256" key="1">
    <source>
        <dbReference type="SAM" id="SignalP"/>
    </source>
</evidence>
<reference evidence="4 5" key="1">
    <citation type="submission" date="2021-03" db="EMBL/GenBank/DDBJ databases">
        <title>Sequencing the genomes of 1000 actinobacteria strains.</title>
        <authorList>
            <person name="Klenk H.-P."/>
        </authorList>
    </citation>
    <scope>NUCLEOTIDE SEQUENCE [LARGE SCALE GENOMIC DNA]</scope>
    <source>
        <strain evidence="4 5">DSM 44580</strain>
    </source>
</reference>
<dbReference type="RefSeq" id="WP_086781480.1">
    <property type="nucleotide sequence ID" value="NZ_JAGIOO010000001.1"/>
</dbReference>
<keyword evidence="5" id="KW-1185">Reference proteome</keyword>
<keyword evidence="1" id="KW-0732">Signal</keyword>
<proteinExistence type="predicted"/>
<name>A0ABS5A755_9PSEU</name>
<dbReference type="Pfam" id="PF10646">
    <property type="entry name" value="Germane"/>
    <property type="match status" value="1"/>
</dbReference>
<dbReference type="InterPro" id="IPR056303">
    <property type="entry name" value="AMIN-like"/>
</dbReference>
<dbReference type="Pfam" id="PF24837">
    <property type="entry name" value="AMIN-like"/>
    <property type="match status" value="1"/>
</dbReference>
<evidence type="ECO:0000259" key="2">
    <source>
        <dbReference type="Pfam" id="PF10646"/>
    </source>
</evidence>
<feature type="domain" description="AMIN-like" evidence="3">
    <location>
        <begin position="33"/>
        <end position="156"/>
    </location>
</feature>
<evidence type="ECO:0008006" key="6">
    <source>
        <dbReference type="Google" id="ProtNLM"/>
    </source>
</evidence>
<evidence type="ECO:0000313" key="5">
    <source>
        <dbReference type="Proteomes" id="UP001519363"/>
    </source>
</evidence>
<feature type="domain" description="GerMN" evidence="2">
    <location>
        <begin position="168"/>
        <end position="271"/>
    </location>
</feature>
<evidence type="ECO:0000259" key="3">
    <source>
        <dbReference type="Pfam" id="PF24837"/>
    </source>
</evidence>
<dbReference type="Proteomes" id="UP001519363">
    <property type="component" value="Unassembled WGS sequence"/>
</dbReference>